<evidence type="ECO:0000256" key="7">
    <source>
        <dbReference type="ARBA" id="ARBA00025526"/>
    </source>
</evidence>
<dbReference type="RefSeq" id="WP_089794032.1">
    <property type="nucleotide sequence ID" value="NZ_FPBP01000003.1"/>
</dbReference>
<keyword evidence="3" id="KW-0963">Cytoplasm</keyword>
<comment type="function">
    <text evidence="7">Translation factor necessary for the incorporation of selenocysteine into proteins. It probably replaces EF-Tu for the insertion of selenocysteine directed by the UGA codon. SelB binds GTP and GDP.</text>
</comment>
<dbReference type="InterPro" id="IPR004535">
    <property type="entry name" value="Transl_elong_SelB"/>
</dbReference>
<evidence type="ECO:0000256" key="8">
    <source>
        <dbReference type="ARBA" id="ARBA00031615"/>
    </source>
</evidence>
<dbReference type="InterPro" id="IPR009001">
    <property type="entry name" value="Transl_elong_EF1A/Init_IF2_C"/>
</dbReference>
<dbReference type="Pfam" id="PF09107">
    <property type="entry name" value="WHD_3rd_SelB"/>
    <property type="match status" value="1"/>
</dbReference>
<dbReference type="SUPFAM" id="SSF50465">
    <property type="entry name" value="EF-Tu/eEF-1alpha/eIF2-gamma C-terminal domain"/>
    <property type="match status" value="1"/>
</dbReference>
<dbReference type="InterPro" id="IPR015191">
    <property type="entry name" value="SelB_WHD4"/>
</dbReference>
<dbReference type="InterPro" id="IPR036388">
    <property type="entry name" value="WH-like_DNA-bd_sf"/>
</dbReference>
<evidence type="ECO:0000256" key="5">
    <source>
        <dbReference type="ARBA" id="ARBA00022917"/>
    </source>
</evidence>
<dbReference type="Gene3D" id="2.40.30.10">
    <property type="entry name" value="Translation factors"/>
    <property type="match status" value="1"/>
</dbReference>
<dbReference type="PANTHER" id="PTHR43721">
    <property type="entry name" value="ELONGATION FACTOR TU-RELATED"/>
    <property type="match status" value="1"/>
</dbReference>
<dbReference type="EMBL" id="FPBP01000003">
    <property type="protein sequence ID" value="SFU53116.1"/>
    <property type="molecule type" value="Genomic_DNA"/>
</dbReference>
<keyword evidence="4" id="KW-0547">Nucleotide-binding</keyword>
<dbReference type="OrthoDB" id="9803139at2"/>
<accession>A0A1I7GXX9</accession>
<keyword evidence="6" id="KW-0342">GTP-binding</keyword>
<evidence type="ECO:0000313" key="11">
    <source>
        <dbReference type="Proteomes" id="UP000198693"/>
    </source>
</evidence>
<feature type="domain" description="Tr-type G" evidence="9">
    <location>
        <begin position="1"/>
        <end position="169"/>
    </location>
</feature>
<dbReference type="STRING" id="463301.SAMN04487955_103318"/>
<dbReference type="InterPro" id="IPR048931">
    <property type="entry name" value="WHD_2nd_SelB_bact"/>
</dbReference>
<evidence type="ECO:0000313" key="10">
    <source>
        <dbReference type="EMBL" id="SFU53116.1"/>
    </source>
</evidence>
<protein>
    <recommendedName>
        <fullName evidence="2">Selenocysteine-specific elongation factor</fullName>
    </recommendedName>
    <alternativeName>
        <fullName evidence="8">SelB translation factor</fullName>
    </alternativeName>
</protein>
<gene>
    <name evidence="10" type="ORF">SAMN04487955_103318</name>
</gene>
<dbReference type="Pfam" id="PF21214">
    <property type="entry name" value="WHD_2nd_SelB_bact"/>
    <property type="match status" value="1"/>
</dbReference>
<dbReference type="GO" id="GO:0003723">
    <property type="term" value="F:RNA binding"/>
    <property type="evidence" value="ECO:0007669"/>
    <property type="project" value="InterPro"/>
</dbReference>
<dbReference type="CDD" id="cd15491">
    <property type="entry name" value="selB_III"/>
    <property type="match status" value="1"/>
</dbReference>
<dbReference type="PRINTS" id="PR00315">
    <property type="entry name" value="ELONGATNFCT"/>
</dbReference>
<evidence type="ECO:0000259" key="9">
    <source>
        <dbReference type="PROSITE" id="PS51722"/>
    </source>
</evidence>
<dbReference type="PROSITE" id="PS51722">
    <property type="entry name" value="G_TR_2"/>
    <property type="match status" value="1"/>
</dbReference>
<dbReference type="Pfam" id="PF09106">
    <property type="entry name" value="WHD_2nd_SelB"/>
    <property type="match status" value="1"/>
</dbReference>
<dbReference type="GO" id="GO:0005829">
    <property type="term" value="C:cytosol"/>
    <property type="evidence" value="ECO:0007669"/>
    <property type="project" value="TreeGrafter"/>
</dbReference>
<dbReference type="Pfam" id="PF03144">
    <property type="entry name" value="GTP_EFTU_D2"/>
    <property type="match status" value="1"/>
</dbReference>
<evidence type="ECO:0000256" key="4">
    <source>
        <dbReference type="ARBA" id="ARBA00022741"/>
    </source>
</evidence>
<evidence type="ECO:0000256" key="1">
    <source>
        <dbReference type="ARBA" id="ARBA00004496"/>
    </source>
</evidence>
<dbReference type="Gene3D" id="3.40.50.300">
    <property type="entry name" value="P-loop containing nucleotide triphosphate hydrolases"/>
    <property type="match status" value="1"/>
</dbReference>
<dbReference type="InterPro" id="IPR000795">
    <property type="entry name" value="T_Tr_GTP-bd_dom"/>
</dbReference>
<dbReference type="AlphaFoldDB" id="A0A1I7GXX9"/>
<keyword evidence="11" id="KW-1185">Reference proteome</keyword>
<keyword evidence="10" id="KW-0251">Elongation factor</keyword>
<dbReference type="GO" id="GO:0005525">
    <property type="term" value="F:GTP binding"/>
    <property type="evidence" value="ECO:0007669"/>
    <property type="project" value="UniProtKB-KW"/>
</dbReference>
<dbReference type="InterPro" id="IPR050055">
    <property type="entry name" value="EF-Tu_GTPase"/>
</dbReference>
<dbReference type="SUPFAM" id="SSF52540">
    <property type="entry name" value="P-loop containing nucleoside triphosphate hydrolases"/>
    <property type="match status" value="1"/>
</dbReference>
<dbReference type="InterPro" id="IPR027417">
    <property type="entry name" value="P-loop_NTPase"/>
</dbReference>
<dbReference type="GO" id="GO:0001514">
    <property type="term" value="P:selenocysteine incorporation"/>
    <property type="evidence" value="ECO:0007669"/>
    <property type="project" value="InterPro"/>
</dbReference>
<dbReference type="GO" id="GO:0003746">
    <property type="term" value="F:translation elongation factor activity"/>
    <property type="evidence" value="ECO:0007669"/>
    <property type="project" value="UniProtKB-KW"/>
</dbReference>
<dbReference type="NCBIfam" id="TIGR00475">
    <property type="entry name" value="selB"/>
    <property type="match status" value="1"/>
</dbReference>
<comment type="subcellular location">
    <subcellularLocation>
        <location evidence="1">Cytoplasm</location>
    </subcellularLocation>
</comment>
<dbReference type="SUPFAM" id="SSF50447">
    <property type="entry name" value="Translation proteins"/>
    <property type="match status" value="1"/>
</dbReference>
<dbReference type="Pfam" id="PF25461">
    <property type="entry name" value="Beta-barrel_SelB"/>
    <property type="match status" value="1"/>
</dbReference>
<organism evidence="10 11">
    <name type="scientific">Halomonas korlensis</name>
    <dbReference type="NCBI Taxonomy" id="463301"/>
    <lineage>
        <taxon>Bacteria</taxon>
        <taxon>Pseudomonadati</taxon>
        <taxon>Pseudomonadota</taxon>
        <taxon>Gammaproteobacteria</taxon>
        <taxon>Oceanospirillales</taxon>
        <taxon>Halomonadaceae</taxon>
        <taxon>Halomonas</taxon>
    </lineage>
</organism>
<evidence type="ECO:0000256" key="2">
    <source>
        <dbReference type="ARBA" id="ARBA00015953"/>
    </source>
</evidence>
<dbReference type="GO" id="GO:0003924">
    <property type="term" value="F:GTPase activity"/>
    <property type="evidence" value="ECO:0007669"/>
    <property type="project" value="InterPro"/>
</dbReference>
<name>A0A1I7GXX9_9GAMM</name>
<evidence type="ECO:0000256" key="6">
    <source>
        <dbReference type="ARBA" id="ARBA00023134"/>
    </source>
</evidence>
<dbReference type="Gene3D" id="1.10.10.10">
    <property type="entry name" value="Winged helix-like DNA-binding domain superfamily/Winged helix DNA-binding domain"/>
    <property type="match status" value="3"/>
</dbReference>
<dbReference type="SUPFAM" id="SSF46785">
    <property type="entry name" value="Winged helix' DNA-binding domain"/>
    <property type="match status" value="3"/>
</dbReference>
<dbReference type="PANTHER" id="PTHR43721:SF22">
    <property type="entry name" value="ELONGATION FACTOR TU, MITOCHONDRIAL"/>
    <property type="match status" value="1"/>
</dbReference>
<evidence type="ECO:0000256" key="3">
    <source>
        <dbReference type="ARBA" id="ARBA00022490"/>
    </source>
</evidence>
<sequence length="646" mass="70265">MIVGTAGHVDHGKTALIQQLTGIDTDRLKEEKARGLTIEAGFAYPEADTELDLGFVDVPGHERFIHNMLAGSAGIDTVLLVVAADDGVMPQTIEHVQILQLLGLTNGIVALTKIDLVDEARSAEVQREIAALLADTPLAGAPIYPLSSRSGEGVAALRDALWSMAAAPRQAPVQGQFRLAIDRAFSKPGAGLVVTGTALSGRVRQGDPVRLVASGRTARVRRLRRQHRPSDQARQGDRVALNLAGAGIERDDVQRGDWVVADALETPALKRLDIHLQLLDGTAVMAHWTPVHVHLGVTRVMGRVALLEGPRLAPGGRMLSQLVLDRPVHACLGDRFVIRDQGGHATLGGGVVLDGNPPRRGQRAPTRLAWLAALAEAVADASRKGPPIELRRPLQVALDARPDGLDLAAIAWHTNTPLDALVAIVESLEGRVVVAQHEVRAFSHQAIEALETRMLDIVAANHQREPAMPGTERARLNRQAMPGIPGAVFRPLLKALIDAGRLERQGPFVALPGHRAGLDAADETLWQRLAPLLAATPFQPPRVRDMARDEGLDEQRLRAALTACARLGRLYQVRKDHFYLDTAVRDMAAIIQRLEAQHGTVRCADFRDRIATGRKLAIHILEFFDSLGYTRRVRDERVIRQADLWH</sequence>
<reference evidence="11" key="1">
    <citation type="submission" date="2016-10" db="EMBL/GenBank/DDBJ databases">
        <authorList>
            <person name="Varghese N."/>
            <person name="Submissions S."/>
        </authorList>
    </citation>
    <scope>NUCLEOTIDE SEQUENCE [LARGE SCALE GENOMIC DNA]</scope>
    <source>
        <strain evidence="11">CGMCC 1.6981</strain>
    </source>
</reference>
<dbReference type="InterPro" id="IPR036390">
    <property type="entry name" value="WH_DNA-bd_sf"/>
</dbReference>
<dbReference type="Proteomes" id="UP000198693">
    <property type="component" value="Unassembled WGS sequence"/>
</dbReference>
<dbReference type="InterPro" id="IPR009000">
    <property type="entry name" value="Transl_B-barrel_sf"/>
</dbReference>
<proteinExistence type="predicted"/>
<dbReference type="InterPro" id="IPR057335">
    <property type="entry name" value="Beta-barrel_SelB"/>
</dbReference>
<dbReference type="InterPro" id="IPR004161">
    <property type="entry name" value="EFTu-like_2"/>
</dbReference>
<keyword evidence="5" id="KW-0648">Protein biosynthesis</keyword>
<dbReference type="Pfam" id="PF00009">
    <property type="entry name" value="GTP_EFTU"/>
    <property type="match status" value="1"/>
</dbReference>
<dbReference type="InterPro" id="IPR015190">
    <property type="entry name" value="Elong_fac_SelB-wing-hlx_typ-2"/>
</dbReference>
<dbReference type="CDD" id="cd04171">
    <property type="entry name" value="SelB"/>
    <property type="match status" value="1"/>
</dbReference>